<dbReference type="EMBL" id="JBHSAC010000050">
    <property type="protein sequence ID" value="MFC3932298.1"/>
    <property type="molecule type" value="Genomic_DNA"/>
</dbReference>
<feature type="transmembrane region" description="Helical" evidence="1">
    <location>
        <begin position="16"/>
        <end position="35"/>
    </location>
</feature>
<reference evidence="3" key="1">
    <citation type="journal article" date="2019" name="Int. J. Syst. Evol. Microbiol.">
        <title>The Global Catalogue of Microorganisms (GCM) 10K type strain sequencing project: providing services to taxonomists for standard genome sequencing and annotation.</title>
        <authorList>
            <consortium name="The Broad Institute Genomics Platform"/>
            <consortium name="The Broad Institute Genome Sequencing Center for Infectious Disease"/>
            <person name="Wu L."/>
            <person name="Ma J."/>
        </authorList>
    </citation>
    <scope>NUCLEOTIDE SEQUENCE [LARGE SCALE GENOMIC DNA]</scope>
    <source>
        <strain evidence="3">CCUG 58728</strain>
    </source>
</reference>
<gene>
    <name evidence="2" type="ORF">ACFOSE_05860</name>
</gene>
<protein>
    <submittedName>
        <fullName evidence="2">ABC transporter permease</fullName>
    </submittedName>
</protein>
<feature type="transmembrane region" description="Helical" evidence="1">
    <location>
        <begin position="99"/>
        <end position="121"/>
    </location>
</feature>
<feature type="transmembrane region" description="Helical" evidence="1">
    <location>
        <begin position="218"/>
        <end position="236"/>
    </location>
</feature>
<feature type="transmembrane region" description="Helical" evidence="1">
    <location>
        <begin position="165"/>
        <end position="190"/>
    </location>
</feature>
<keyword evidence="1" id="KW-1133">Transmembrane helix</keyword>
<dbReference type="RefSeq" id="WP_380431597.1">
    <property type="nucleotide sequence ID" value="NZ_JBHSAC010000050.1"/>
</dbReference>
<name>A0ABV8D178_9STRE</name>
<keyword evidence="3" id="KW-1185">Reference proteome</keyword>
<evidence type="ECO:0000313" key="2">
    <source>
        <dbReference type="EMBL" id="MFC3932298.1"/>
    </source>
</evidence>
<feature type="transmembrane region" description="Helical" evidence="1">
    <location>
        <begin position="55"/>
        <end position="72"/>
    </location>
</feature>
<dbReference type="Pfam" id="PF12730">
    <property type="entry name" value="ABC2_membrane_4"/>
    <property type="match status" value="1"/>
</dbReference>
<organism evidence="2 3">
    <name type="scientific">Streptococcus dentapri</name>
    <dbReference type="NCBI Taxonomy" id="573564"/>
    <lineage>
        <taxon>Bacteria</taxon>
        <taxon>Bacillati</taxon>
        <taxon>Bacillota</taxon>
        <taxon>Bacilli</taxon>
        <taxon>Lactobacillales</taxon>
        <taxon>Streptococcaceae</taxon>
        <taxon>Streptococcus</taxon>
    </lineage>
</organism>
<evidence type="ECO:0000313" key="3">
    <source>
        <dbReference type="Proteomes" id="UP001595901"/>
    </source>
</evidence>
<evidence type="ECO:0000256" key="1">
    <source>
        <dbReference type="SAM" id="Phobius"/>
    </source>
</evidence>
<feature type="transmembrane region" description="Helical" evidence="1">
    <location>
        <begin position="133"/>
        <end position="158"/>
    </location>
</feature>
<comment type="caution">
    <text evidence="2">The sequence shown here is derived from an EMBL/GenBank/DDBJ whole genome shotgun (WGS) entry which is preliminary data.</text>
</comment>
<keyword evidence="1" id="KW-0472">Membrane</keyword>
<dbReference type="Proteomes" id="UP001595901">
    <property type="component" value="Unassembled WGS sequence"/>
</dbReference>
<sequence length="246" mass="27872">MLNLRLEFTKLKRRSFLLSLVVLISVLLMWSAVVIQSEWPKTHSVFNPLYDMAEMNDIIMPLFIAVLASRLLEMEHLGKTFKILQTSKESPWQLFKAKLALMMIFNLFVGIIQTVFVKLLIKGLGSSVSLMQLMFSLVSFVLVSLVLSCLHLSLAFVYEKASVTVVTGLVGSFLSLVGIGALPFAIRFFIPWQYFSMMGLARRIADAHTYLFKYDTSFPLKTVALLAIVIFSIYLSRRATRKADLL</sequence>
<keyword evidence="1" id="KW-0812">Transmembrane</keyword>
<proteinExistence type="predicted"/>
<accession>A0ABV8D178</accession>